<name>A0A1I7X6U4_HETBA</name>
<proteinExistence type="predicted"/>
<evidence type="ECO:0000313" key="2">
    <source>
        <dbReference type="WBParaSite" id="Hba_13114"/>
    </source>
</evidence>
<evidence type="ECO:0000313" key="1">
    <source>
        <dbReference type="Proteomes" id="UP000095283"/>
    </source>
</evidence>
<organism evidence="1 2">
    <name type="scientific">Heterorhabditis bacteriophora</name>
    <name type="common">Entomopathogenic nematode worm</name>
    <dbReference type="NCBI Taxonomy" id="37862"/>
    <lineage>
        <taxon>Eukaryota</taxon>
        <taxon>Metazoa</taxon>
        <taxon>Ecdysozoa</taxon>
        <taxon>Nematoda</taxon>
        <taxon>Chromadorea</taxon>
        <taxon>Rhabditida</taxon>
        <taxon>Rhabditina</taxon>
        <taxon>Rhabditomorpha</taxon>
        <taxon>Strongyloidea</taxon>
        <taxon>Heterorhabditidae</taxon>
        <taxon>Heterorhabditis</taxon>
    </lineage>
</organism>
<dbReference type="Proteomes" id="UP000095283">
    <property type="component" value="Unplaced"/>
</dbReference>
<accession>A0A1I7X6U4</accession>
<dbReference type="AlphaFoldDB" id="A0A1I7X6U4"/>
<dbReference type="WBParaSite" id="Hba_13114">
    <property type="protein sequence ID" value="Hba_13114"/>
    <property type="gene ID" value="Hba_13114"/>
</dbReference>
<sequence length="204" mass="23496">MVQDGTLADESTRLDIIEERELSGINSEINNRHAEVSKLADKNGGIGSIAEARQRKEFIRKQREHLAKEADLVKSKICALRTEMEMKVEIFVGFLLNIRKRNQLELEKDCRVRSREKLEGYLKSAEDRYRTKLLSHKEEIIIVNEINSLKRNKDKLELVTVISSAKLFQPRKVLSSSGSYPASYPSMHRTRNSCMKSIIRIHDA</sequence>
<keyword evidence="1" id="KW-1185">Reference proteome</keyword>
<protein>
    <submittedName>
        <fullName evidence="2">Coiled-coil domain-containing protein 176</fullName>
    </submittedName>
</protein>
<reference evidence="2" key="1">
    <citation type="submission" date="2016-11" db="UniProtKB">
        <authorList>
            <consortium name="WormBaseParasite"/>
        </authorList>
    </citation>
    <scope>IDENTIFICATION</scope>
</reference>